<gene>
    <name evidence="8" type="ORF">PQ628_17815</name>
</gene>
<dbReference type="RefSeq" id="WP_195401459.1">
    <property type="nucleotide sequence ID" value="NZ_JADNAA010000002.1"/>
</dbReference>
<accession>A0AAW6IIT3</accession>
<dbReference type="Gene3D" id="1.25.40.390">
    <property type="match status" value="1"/>
</dbReference>
<keyword evidence="4" id="KW-0472">Membrane</keyword>
<evidence type="ECO:0000313" key="8">
    <source>
        <dbReference type="EMBL" id="MDC7960063.1"/>
    </source>
</evidence>
<dbReference type="Pfam" id="PF14322">
    <property type="entry name" value="SusD-like_3"/>
    <property type="match status" value="1"/>
</dbReference>
<comment type="subcellular location">
    <subcellularLocation>
        <location evidence="1">Cell outer membrane</location>
    </subcellularLocation>
</comment>
<dbReference type="InterPro" id="IPR011990">
    <property type="entry name" value="TPR-like_helical_dom_sf"/>
</dbReference>
<sequence>MKTKKYISSLVLGGALCLLNGCTDYLESDYLFKERMTIEEVFSNRDYTNEWISNAYSHLGSGYLQNVCGHKYQPFNFSDDMCYNSGDYSNWRNGNYGESGWNNNSAEVWKQCYQGIRQAQIFINNIDRNTLFTAQERADLKAQAHFLVGYYYWYLLRMFGPIPLVKAPADYMDSYEDLAQGRNTYEECADYISELMLLAAKGLPLRRGYEDIVRPTRGAALAIRAKALLYAASPLMNGYAPMAYAKQMIDHEGRELLSSQYDESKWARAAAAAKDVMNLHQYSLYVFKARTQTSDPIAYPITVKPPFDDQFSYDNWPDGWADIDPFESYRCLFDGTVPLTENPENIFTYGQNQSNDNIVEMVLRQLPYHEPNGYSENGMTLKQMDAYYMADGTDAPGKDLEIGRNADGTQRVSGYMNEEVRANYKYSNIGDGTSLQFADREPRFYASVGFNGAYWHLLGYTADKNENPNVQIFYYPGTPNGYKSGRQWLNTGIGIKKFVHPKDIGDGREYEKQSRRILAKGSSVIRYADILLMYAEALNELTSSYDVASWDGGTTYTISRDINEMKKGVQPVRIRAGLHDYTATEYADASLFRAKLKRERQIEFFAENQRYFDLRRWMDAPEEESLPVYGFNVLLGENKRDDFHRPIVIQDFVCSFSDKMWFWPINYTELKRNSKLTQNPGWTYPE</sequence>
<evidence type="ECO:0000256" key="3">
    <source>
        <dbReference type="ARBA" id="ARBA00022729"/>
    </source>
</evidence>
<keyword evidence="5" id="KW-0998">Cell outer membrane</keyword>
<dbReference type="GO" id="GO:0009279">
    <property type="term" value="C:cell outer membrane"/>
    <property type="evidence" value="ECO:0007669"/>
    <property type="project" value="UniProtKB-SubCell"/>
</dbReference>
<dbReference type="InterPro" id="IPR012944">
    <property type="entry name" value="SusD_RagB_dom"/>
</dbReference>
<evidence type="ECO:0000256" key="5">
    <source>
        <dbReference type="ARBA" id="ARBA00023237"/>
    </source>
</evidence>
<dbReference type="Proteomes" id="UP001215078">
    <property type="component" value="Unassembled WGS sequence"/>
</dbReference>
<evidence type="ECO:0000256" key="4">
    <source>
        <dbReference type="ARBA" id="ARBA00023136"/>
    </source>
</evidence>
<evidence type="ECO:0000259" key="6">
    <source>
        <dbReference type="Pfam" id="PF07980"/>
    </source>
</evidence>
<dbReference type="SUPFAM" id="SSF48452">
    <property type="entry name" value="TPR-like"/>
    <property type="match status" value="1"/>
</dbReference>
<reference evidence="8" key="1">
    <citation type="submission" date="2022-10" db="EMBL/GenBank/DDBJ databases">
        <title>Human gut microbiome strain richness.</title>
        <authorList>
            <person name="Chen-Liaw A."/>
        </authorList>
    </citation>
    <scope>NUCLEOTIDE SEQUENCE</scope>
    <source>
        <strain evidence="8">RTP21484st1_H8_RTP21484_190118</strain>
    </source>
</reference>
<dbReference type="EMBL" id="JAQQPO010000022">
    <property type="protein sequence ID" value="MDC7960063.1"/>
    <property type="molecule type" value="Genomic_DNA"/>
</dbReference>
<feature type="domain" description="RagB/SusD" evidence="6">
    <location>
        <begin position="343"/>
        <end position="682"/>
    </location>
</feature>
<evidence type="ECO:0000256" key="1">
    <source>
        <dbReference type="ARBA" id="ARBA00004442"/>
    </source>
</evidence>
<evidence type="ECO:0000256" key="2">
    <source>
        <dbReference type="ARBA" id="ARBA00006275"/>
    </source>
</evidence>
<comment type="caution">
    <text evidence="8">The sequence shown here is derived from an EMBL/GenBank/DDBJ whole genome shotgun (WGS) entry which is preliminary data.</text>
</comment>
<dbReference type="Pfam" id="PF07980">
    <property type="entry name" value="SusD_RagB"/>
    <property type="match status" value="1"/>
</dbReference>
<evidence type="ECO:0000259" key="7">
    <source>
        <dbReference type="Pfam" id="PF14322"/>
    </source>
</evidence>
<feature type="domain" description="SusD-like N-terminal" evidence="7">
    <location>
        <begin position="79"/>
        <end position="227"/>
    </location>
</feature>
<proteinExistence type="inferred from homology"/>
<dbReference type="InterPro" id="IPR033985">
    <property type="entry name" value="SusD-like_N"/>
</dbReference>
<evidence type="ECO:0000313" key="9">
    <source>
        <dbReference type="Proteomes" id="UP001215078"/>
    </source>
</evidence>
<keyword evidence="3" id="KW-0732">Signal</keyword>
<protein>
    <submittedName>
        <fullName evidence="8">RagB/SusD family nutrient uptake outer membrane protein</fullName>
    </submittedName>
</protein>
<name>A0AAW6IIT3_BACOV</name>
<comment type="similarity">
    <text evidence="2">Belongs to the SusD family.</text>
</comment>
<organism evidence="8 9">
    <name type="scientific">Bacteroides ovatus</name>
    <dbReference type="NCBI Taxonomy" id="28116"/>
    <lineage>
        <taxon>Bacteria</taxon>
        <taxon>Pseudomonadati</taxon>
        <taxon>Bacteroidota</taxon>
        <taxon>Bacteroidia</taxon>
        <taxon>Bacteroidales</taxon>
        <taxon>Bacteroidaceae</taxon>
        <taxon>Bacteroides</taxon>
    </lineage>
</organism>
<dbReference type="AlphaFoldDB" id="A0AAW6IIT3"/>